<dbReference type="Proteomes" id="UP000757435">
    <property type="component" value="Unassembled WGS sequence"/>
</dbReference>
<comment type="catalytic activity">
    <reaction evidence="1">
        <text>[L-4-(L-arginin-2-N-yl)aspartate](n) + H2O = [L-4-(L-arginin-2-N-yl)aspartate](n-1) + L-4-(L-arginin-2-N-yl)aspartate</text>
        <dbReference type="Rhea" id="RHEA:12845"/>
        <dbReference type="Rhea" id="RHEA-COMP:13728"/>
        <dbReference type="Rhea" id="RHEA-COMP:13734"/>
        <dbReference type="ChEBI" id="CHEBI:15377"/>
        <dbReference type="ChEBI" id="CHEBI:137986"/>
        <dbReference type="ChEBI" id="CHEBI:137991"/>
        <dbReference type="EC" id="3.4.15.6"/>
    </reaction>
</comment>
<keyword evidence="9" id="KW-0121">Carboxypeptidase</keyword>
<protein>
    <recommendedName>
        <fullName evidence="5">Cyanophycinase</fullName>
        <ecNumber evidence="4">3.4.15.6</ecNumber>
    </recommendedName>
</protein>
<dbReference type="AlphaFoldDB" id="A0A951Q7Z7"/>
<dbReference type="GO" id="GO:0008236">
    <property type="term" value="F:serine-type peptidase activity"/>
    <property type="evidence" value="ECO:0007669"/>
    <property type="project" value="UniProtKB-KW"/>
</dbReference>
<evidence type="ECO:0000313" key="9">
    <source>
        <dbReference type="EMBL" id="MBW4657821.1"/>
    </source>
</evidence>
<evidence type="ECO:0000256" key="1">
    <source>
        <dbReference type="ARBA" id="ARBA00001092"/>
    </source>
</evidence>
<comment type="similarity">
    <text evidence="3">Belongs to the peptidase S51 family.</text>
</comment>
<evidence type="ECO:0000256" key="3">
    <source>
        <dbReference type="ARBA" id="ARBA00006534"/>
    </source>
</evidence>
<keyword evidence="7 9" id="KW-0378">Hydrolase</keyword>
<proteinExistence type="inferred from homology"/>
<dbReference type="SUPFAM" id="SSF52317">
    <property type="entry name" value="Class I glutamine amidotransferase-like"/>
    <property type="match status" value="1"/>
</dbReference>
<dbReference type="PANTHER" id="PTHR36175:SF1">
    <property type="entry name" value="CYANOPHYCINASE"/>
    <property type="match status" value="1"/>
</dbReference>
<keyword evidence="8" id="KW-0720">Serine protease</keyword>
<dbReference type="NCBIfam" id="TIGR02069">
    <property type="entry name" value="cyanophycinase"/>
    <property type="match status" value="1"/>
</dbReference>
<organism evidence="9 10">
    <name type="scientific">Drouetiella hepatica Uher 2000/2452</name>
    <dbReference type="NCBI Taxonomy" id="904376"/>
    <lineage>
        <taxon>Bacteria</taxon>
        <taxon>Bacillati</taxon>
        <taxon>Cyanobacteriota</taxon>
        <taxon>Cyanophyceae</taxon>
        <taxon>Oculatellales</taxon>
        <taxon>Oculatellaceae</taxon>
        <taxon>Drouetiella</taxon>
    </lineage>
</organism>
<dbReference type="InterPro" id="IPR029062">
    <property type="entry name" value="Class_I_gatase-like"/>
</dbReference>
<accession>A0A951Q7Z7</accession>
<dbReference type="GO" id="GO:0006508">
    <property type="term" value="P:proteolysis"/>
    <property type="evidence" value="ECO:0007669"/>
    <property type="project" value="UniProtKB-KW"/>
</dbReference>
<comment type="function">
    <text evidence="2">Exopeptidase that catalyzes the hydrolytic cleavage of multi-L-arginyl-poly-L-aspartic acid (cyanophycin; a water-insoluble reserve polymer) into aspartate-arginine dipeptides.</text>
</comment>
<comment type="caution">
    <text evidence="9">The sequence shown here is derived from an EMBL/GenBank/DDBJ whole genome shotgun (WGS) entry which is preliminary data.</text>
</comment>
<gene>
    <name evidence="9" type="ORF">KME15_04045</name>
</gene>
<evidence type="ECO:0000256" key="5">
    <source>
        <dbReference type="ARBA" id="ARBA00015719"/>
    </source>
</evidence>
<dbReference type="Gene3D" id="3.40.50.880">
    <property type="match status" value="1"/>
</dbReference>
<reference evidence="9" key="1">
    <citation type="submission" date="2021-05" db="EMBL/GenBank/DDBJ databases">
        <authorList>
            <person name="Pietrasiak N."/>
            <person name="Ward R."/>
            <person name="Stajich J.E."/>
            <person name="Kurbessoian T."/>
        </authorList>
    </citation>
    <scope>NUCLEOTIDE SEQUENCE</scope>
    <source>
        <strain evidence="9">UHER 2000/2452</strain>
    </source>
</reference>
<dbReference type="CDD" id="cd03145">
    <property type="entry name" value="GAT1_cyanophycinase"/>
    <property type="match status" value="1"/>
</dbReference>
<evidence type="ECO:0000256" key="8">
    <source>
        <dbReference type="ARBA" id="ARBA00022825"/>
    </source>
</evidence>
<dbReference type="GO" id="GO:0008241">
    <property type="term" value="F:peptidyl-dipeptidase activity"/>
    <property type="evidence" value="ECO:0007669"/>
    <property type="project" value="UniProtKB-EC"/>
</dbReference>
<evidence type="ECO:0000256" key="6">
    <source>
        <dbReference type="ARBA" id="ARBA00022670"/>
    </source>
</evidence>
<reference evidence="9" key="2">
    <citation type="journal article" date="2022" name="Microbiol. Resour. Announc.">
        <title>Metagenome Sequencing to Explore Phylogenomics of Terrestrial Cyanobacteria.</title>
        <authorList>
            <person name="Ward R.D."/>
            <person name="Stajich J.E."/>
            <person name="Johansen J.R."/>
            <person name="Huntemann M."/>
            <person name="Clum A."/>
            <person name="Foster B."/>
            <person name="Foster B."/>
            <person name="Roux S."/>
            <person name="Palaniappan K."/>
            <person name="Varghese N."/>
            <person name="Mukherjee S."/>
            <person name="Reddy T.B.K."/>
            <person name="Daum C."/>
            <person name="Copeland A."/>
            <person name="Chen I.A."/>
            <person name="Ivanova N.N."/>
            <person name="Kyrpides N.C."/>
            <person name="Shapiro N."/>
            <person name="Eloe-Fadrosh E.A."/>
            <person name="Pietrasiak N."/>
        </authorList>
    </citation>
    <scope>NUCLEOTIDE SEQUENCE</scope>
    <source>
        <strain evidence="9">UHER 2000/2452</strain>
    </source>
</reference>
<dbReference type="Pfam" id="PF03575">
    <property type="entry name" value="Peptidase_S51"/>
    <property type="match status" value="1"/>
</dbReference>
<evidence type="ECO:0000256" key="2">
    <source>
        <dbReference type="ARBA" id="ARBA00002039"/>
    </source>
</evidence>
<evidence type="ECO:0000256" key="7">
    <source>
        <dbReference type="ARBA" id="ARBA00022801"/>
    </source>
</evidence>
<dbReference type="EMBL" id="JAHHHD010000003">
    <property type="protein sequence ID" value="MBW4657821.1"/>
    <property type="molecule type" value="Genomic_DNA"/>
</dbReference>
<evidence type="ECO:0000313" key="10">
    <source>
        <dbReference type="Proteomes" id="UP000757435"/>
    </source>
</evidence>
<dbReference type="InterPro" id="IPR005320">
    <property type="entry name" value="Peptidase_S51"/>
</dbReference>
<dbReference type="InterPro" id="IPR011811">
    <property type="entry name" value="Peptidase_S51_cyanophycinase"/>
</dbReference>
<keyword evidence="6" id="KW-0645">Protease</keyword>
<sequence length="420" mass="45472">MKKQLGWVLGAFLFFLSLSFLPFSLNAAQEAPGMPSLVIIGGSLRYDNAEVFNKMIELAGGAGAKIAVFPTASSSPVKNGQQTVDAFKRYGADAILMPIALKNIDVDYKVAVNDPVLIAQVKSADGIYFIGGDQARITQALYTETGDRTPMLDAIWEVLNRGGMIGGSSAGAAIMSTTMFKNSVDVLSTMKVGVKEGGSIDKGLGFIGSEVFVDQHFLTRGRFARALVAMQAKGYKLGIGVDENTALVVFPTTGTVDVIGYKGALVLDLAETTTDVAVPQFNLRNAKLTYLDRGDQFNLKTKTVTLHPDKLNDVKVDTNDPKYEPYFTEELFAADILENTAVVDLMANLIDNSHKEAIGLAFTQAVDVPEPDLGFEFKFYKQSDSLGYYTGTFGGEDYSVENVHLDITPIQMGQPLYKKL</sequence>
<name>A0A951Q7Z7_9CYAN</name>
<dbReference type="GO" id="GO:0004180">
    <property type="term" value="F:carboxypeptidase activity"/>
    <property type="evidence" value="ECO:0007669"/>
    <property type="project" value="UniProtKB-KW"/>
</dbReference>
<dbReference type="PANTHER" id="PTHR36175">
    <property type="entry name" value="CYANOPHYCINASE"/>
    <property type="match status" value="1"/>
</dbReference>
<evidence type="ECO:0000256" key="4">
    <source>
        <dbReference type="ARBA" id="ARBA00013115"/>
    </source>
</evidence>
<dbReference type="EC" id="3.4.15.6" evidence="4"/>